<dbReference type="NCBIfam" id="TIGR02436">
    <property type="entry name" value="four helix bundle protein"/>
    <property type="match status" value="1"/>
</dbReference>
<dbReference type="InterPro" id="IPR012657">
    <property type="entry name" value="23S_rRNA-intervening_sequence"/>
</dbReference>
<evidence type="ECO:0000313" key="2">
    <source>
        <dbReference type="Proteomes" id="UP001139226"/>
    </source>
</evidence>
<sequence length="55" mass="6327">MPKSILKEANETIYWLDLLKDSEYMDLSVHRNLLGACKKIVAMLVSSIKTARFKI</sequence>
<dbReference type="EMBL" id="JAKVTV010000006">
    <property type="protein sequence ID" value="MCH4824520.1"/>
    <property type="molecule type" value="Genomic_DNA"/>
</dbReference>
<dbReference type="AlphaFoldDB" id="A0A9X1V592"/>
<dbReference type="RefSeq" id="WP_240714686.1">
    <property type="nucleotide sequence ID" value="NZ_JAKVTV010000006.1"/>
</dbReference>
<protein>
    <submittedName>
        <fullName evidence="1">Four helix bundle protein</fullName>
    </submittedName>
</protein>
<proteinExistence type="predicted"/>
<reference evidence="1" key="1">
    <citation type="submission" date="2022-03" db="EMBL/GenBank/DDBJ databases">
        <title>Gramella crocea sp. nov., isolated from activated sludge of a seafood processing plant.</title>
        <authorList>
            <person name="Zhang X."/>
        </authorList>
    </citation>
    <scope>NUCLEOTIDE SEQUENCE</scope>
    <source>
        <strain evidence="1">YJ019</strain>
    </source>
</reference>
<dbReference type="SUPFAM" id="SSF158446">
    <property type="entry name" value="IVS-encoded protein-like"/>
    <property type="match status" value="1"/>
</dbReference>
<dbReference type="Gene3D" id="1.20.1440.60">
    <property type="entry name" value="23S rRNA-intervening sequence"/>
    <property type="match status" value="1"/>
</dbReference>
<comment type="caution">
    <text evidence="1">The sequence shown here is derived from an EMBL/GenBank/DDBJ whole genome shotgun (WGS) entry which is preliminary data.</text>
</comment>
<organism evidence="1 2">
    <name type="scientific">Christiangramia lutea</name>
    <dbReference type="NCBI Taxonomy" id="1607951"/>
    <lineage>
        <taxon>Bacteria</taxon>
        <taxon>Pseudomonadati</taxon>
        <taxon>Bacteroidota</taxon>
        <taxon>Flavobacteriia</taxon>
        <taxon>Flavobacteriales</taxon>
        <taxon>Flavobacteriaceae</taxon>
        <taxon>Christiangramia</taxon>
    </lineage>
</organism>
<keyword evidence="2" id="KW-1185">Reference proteome</keyword>
<name>A0A9X1V592_9FLAO</name>
<gene>
    <name evidence="1" type="ORF">ML462_15210</name>
</gene>
<accession>A0A9X1V592</accession>
<dbReference type="Proteomes" id="UP001139226">
    <property type="component" value="Unassembled WGS sequence"/>
</dbReference>
<dbReference type="InterPro" id="IPR036583">
    <property type="entry name" value="23S_rRNA_IVS_sf"/>
</dbReference>
<evidence type="ECO:0000313" key="1">
    <source>
        <dbReference type="EMBL" id="MCH4824520.1"/>
    </source>
</evidence>